<dbReference type="GO" id="GO:0140114">
    <property type="term" value="P:cellular detoxification of fluoride"/>
    <property type="evidence" value="ECO:0007669"/>
    <property type="project" value="UniProtKB-UniRule"/>
</dbReference>
<dbReference type="PANTHER" id="PTHR28259:SF1">
    <property type="entry name" value="FLUORIDE EXPORT PROTEIN 1-RELATED"/>
    <property type="match status" value="1"/>
</dbReference>
<reference evidence="13 14" key="1">
    <citation type="submission" date="2019-03" db="EMBL/GenBank/DDBJ databases">
        <title>Nitrincola sp. nov. isolated from an Indian soda lake.</title>
        <authorList>
            <person name="Joshi A."/>
            <person name="Thite S.V."/>
            <person name="Joseph N."/>
            <person name="Dhotre D."/>
            <person name="Moorthy M."/>
            <person name="Shouche Y.S."/>
        </authorList>
    </citation>
    <scope>NUCLEOTIDE SEQUENCE [LARGE SCALE GENOMIC DNA]</scope>
    <source>
        <strain evidence="13 14">MEB193</strain>
    </source>
</reference>
<dbReference type="OrthoDB" id="9806299at2"/>
<dbReference type="GO" id="GO:0062054">
    <property type="term" value="F:fluoride channel activity"/>
    <property type="evidence" value="ECO:0007669"/>
    <property type="project" value="UniProtKB-UniRule"/>
</dbReference>
<dbReference type="EMBL" id="SMRS01000003">
    <property type="protein sequence ID" value="KAA0875400.1"/>
    <property type="molecule type" value="Genomic_DNA"/>
</dbReference>
<dbReference type="Pfam" id="PF02537">
    <property type="entry name" value="CRCB"/>
    <property type="match status" value="1"/>
</dbReference>
<evidence type="ECO:0000256" key="12">
    <source>
        <dbReference type="HAMAP-Rule" id="MF_00454"/>
    </source>
</evidence>
<dbReference type="HAMAP" id="MF_00454">
    <property type="entry name" value="FluC"/>
    <property type="match status" value="1"/>
</dbReference>
<protein>
    <recommendedName>
        <fullName evidence="12">Fluoride-specific ion channel FluC</fullName>
    </recommendedName>
</protein>
<keyword evidence="12" id="KW-0813">Transport</keyword>
<evidence type="ECO:0000256" key="1">
    <source>
        <dbReference type="ARBA" id="ARBA00004651"/>
    </source>
</evidence>
<evidence type="ECO:0000256" key="10">
    <source>
        <dbReference type="ARBA" id="ARBA00035120"/>
    </source>
</evidence>
<comment type="function">
    <text evidence="12">Fluoride-specific ion channel. Important for reducing fluoride concentration in the cell, thus reducing its toxicity.</text>
</comment>
<dbReference type="GO" id="GO:0005886">
    <property type="term" value="C:plasma membrane"/>
    <property type="evidence" value="ECO:0007669"/>
    <property type="project" value="UniProtKB-SubCell"/>
</dbReference>
<keyword evidence="12" id="KW-0479">Metal-binding</keyword>
<dbReference type="Proteomes" id="UP000325302">
    <property type="component" value="Unassembled WGS sequence"/>
</dbReference>
<gene>
    <name evidence="12 13" type="primary">crcB</name>
    <name evidence="12" type="synonym">fluC</name>
    <name evidence="13" type="ORF">E1H14_05280</name>
</gene>
<comment type="activity regulation">
    <text evidence="12">Na(+) is not transported, but it plays an essential structural role and its presence is essential for fluoride channel function.</text>
</comment>
<name>A0A5A9W3Q1_9GAMM</name>
<feature type="binding site" evidence="12">
    <location>
        <position position="74"/>
    </location>
    <ligand>
        <name>Na(+)</name>
        <dbReference type="ChEBI" id="CHEBI:29101"/>
        <note>structural</note>
    </ligand>
</feature>
<evidence type="ECO:0000256" key="6">
    <source>
        <dbReference type="ARBA" id="ARBA00023053"/>
    </source>
</evidence>
<evidence type="ECO:0000313" key="14">
    <source>
        <dbReference type="Proteomes" id="UP000325302"/>
    </source>
</evidence>
<keyword evidence="8 12" id="KW-0472">Membrane</keyword>
<evidence type="ECO:0000256" key="7">
    <source>
        <dbReference type="ARBA" id="ARBA00023065"/>
    </source>
</evidence>
<evidence type="ECO:0000256" key="9">
    <source>
        <dbReference type="ARBA" id="ARBA00023303"/>
    </source>
</evidence>
<keyword evidence="14" id="KW-1185">Reference proteome</keyword>
<comment type="similarity">
    <text evidence="10 12">Belongs to the fluoride channel Fluc/FEX (TC 1.A.43) family.</text>
</comment>
<keyword evidence="7 12" id="KW-0406">Ion transport</keyword>
<comment type="caution">
    <text evidence="13">The sequence shown here is derived from an EMBL/GenBank/DDBJ whole genome shotgun (WGS) entry which is preliminary data.</text>
</comment>
<dbReference type="AlphaFoldDB" id="A0A5A9W3Q1"/>
<dbReference type="PANTHER" id="PTHR28259">
    <property type="entry name" value="FLUORIDE EXPORT PROTEIN 1-RELATED"/>
    <property type="match status" value="1"/>
</dbReference>
<accession>A0A5A9W3Q1</accession>
<proteinExistence type="inferred from homology"/>
<keyword evidence="5 12" id="KW-1133">Transmembrane helix</keyword>
<dbReference type="RefSeq" id="WP_149390407.1">
    <property type="nucleotide sequence ID" value="NZ_SMRS01000003.1"/>
</dbReference>
<keyword evidence="4 12" id="KW-0812">Transmembrane</keyword>
<evidence type="ECO:0000256" key="4">
    <source>
        <dbReference type="ARBA" id="ARBA00022692"/>
    </source>
</evidence>
<organism evidence="13 14">
    <name type="scientific">Nitrincola tapanii</name>
    <dbReference type="NCBI Taxonomy" id="1708751"/>
    <lineage>
        <taxon>Bacteria</taxon>
        <taxon>Pseudomonadati</taxon>
        <taxon>Pseudomonadota</taxon>
        <taxon>Gammaproteobacteria</taxon>
        <taxon>Oceanospirillales</taxon>
        <taxon>Oceanospirillaceae</taxon>
        <taxon>Nitrincola</taxon>
    </lineage>
</organism>
<dbReference type="NCBIfam" id="TIGR00494">
    <property type="entry name" value="crcB"/>
    <property type="match status" value="1"/>
</dbReference>
<keyword evidence="2 12" id="KW-1003">Cell membrane</keyword>
<evidence type="ECO:0000256" key="11">
    <source>
        <dbReference type="ARBA" id="ARBA00035585"/>
    </source>
</evidence>
<evidence type="ECO:0000256" key="2">
    <source>
        <dbReference type="ARBA" id="ARBA00022475"/>
    </source>
</evidence>
<keyword evidence="6 12" id="KW-0915">Sodium</keyword>
<evidence type="ECO:0000313" key="13">
    <source>
        <dbReference type="EMBL" id="KAA0875400.1"/>
    </source>
</evidence>
<feature type="binding site" evidence="12">
    <location>
        <position position="77"/>
    </location>
    <ligand>
        <name>Na(+)</name>
        <dbReference type="ChEBI" id="CHEBI:29101"/>
        <note>structural</note>
    </ligand>
</feature>
<keyword evidence="9 12" id="KW-0407">Ion channel</keyword>
<comment type="catalytic activity">
    <reaction evidence="11">
        <text>fluoride(in) = fluoride(out)</text>
        <dbReference type="Rhea" id="RHEA:76159"/>
        <dbReference type="ChEBI" id="CHEBI:17051"/>
    </reaction>
    <physiologicalReaction direction="left-to-right" evidence="11">
        <dbReference type="Rhea" id="RHEA:76160"/>
    </physiologicalReaction>
</comment>
<comment type="subcellular location">
    <subcellularLocation>
        <location evidence="1 12">Cell membrane</location>
        <topology evidence="1 12">Multi-pass membrane protein</topology>
    </subcellularLocation>
</comment>
<evidence type="ECO:0000256" key="3">
    <source>
        <dbReference type="ARBA" id="ARBA00022519"/>
    </source>
</evidence>
<keyword evidence="3" id="KW-0997">Cell inner membrane</keyword>
<sequence>MLAMLCVALGGALGALARYGVSAWLTTPTNHFPWATFLINTLGSFLMGVLFVLILEKARLPAEFRPLLMTGLLGGFTTFSTFSLEAVSLLHEGYYLTALIYVLLSVILCLGALGLGLTLSRAWF</sequence>
<dbReference type="GO" id="GO:0046872">
    <property type="term" value="F:metal ion binding"/>
    <property type="evidence" value="ECO:0007669"/>
    <property type="project" value="UniProtKB-KW"/>
</dbReference>
<feature type="transmembrane region" description="Helical" evidence="12">
    <location>
        <begin position="67"/>
        <end position="87"/>
    </location>
</feature>
<feature type="transmembrane region" description="Helical" evidence="12">
    <location>
        <begin position="33"/>
        <end position="55"/>
    </location>
</feature>
<evidence type="ECO:0000256" key="5">
    <source>
        <dbReference type="ARBA" id="ARBA00022989"/>
    </source>
</evidence>
<feature type="transmembrane region" description="Helical" evidence="12">
    <location>
        <begin position="93"/>
        <end position="119"/>
    </location>
</feature>
<evidence type="ECO:0000256" key="8">
    <source>
        <dbReference type="ARBA" id="ARBA00023136"/>
    </source>
</evidence>
<dbReference type="InterPro" id="IPR003691">
    <property type="entry name" value="FluC"/>
</dbReference>